<keyword evidence="2" id="KW-0732">Signal</keyword>
<evidence type="ECO:0000313" key="3">
    <source>
        <dbReference type="EMBL" id="VEU40590.1"/>
    </source>
</evidence>
<feature type="signal peptide" evidence="2">
    <location>
        <begin position="1"/>
        <end position="24"/>
    </location>
</feature>
<proteinExistence type="predicted"/>
<dbReference type="AlphaFoldDB" id="A0A448ZF01"/>
<organism evidence="3 4">
    <name type="scientific">Pseudo-nitzschia multistriata</name>
    <dbReference type="NCBI Taxonomy" id="183589"/>
    <lineage>
        <taxon>Eukaryota</taxon>
        <taxon>Sar</taxon>
        <taxon>Stramenopiles</taxon>
        <taxon>Ochrophyta</taxon>
        <taxon>Bacillariophyta</taxon>
        <taxon>Bacillariophyceae</taxon>
        <taxon>Bacillariophycidae</taxon>
        <taxon>Bacillariales</taxon>
        <taxon>Bacillariaceae</taxon>
        <taxon>Pseudo-nitzschia</taxon>
    </lineage>
</organism>
<feature type="chain" id="PRO_5019304224" evidence="2">
    <location>
        <begin position="25"/>
        <end position="539"/>
    </location>
</feature>
<evidence type="ECO:0000256" key="1">
    <source>
        <dbReference type="SAM" id="MobiDB-lite"/>
    </source>
</evidence>
<evidence type="ECO:0000313" key="4">
    <source>
        <dbReference type="Proteomes" id="UP000291116"/>
    </source>
</evidence>
<dbReference type="OrthoDB" id="10652884at2759"/>
<protein>
    <submittedName>
        <fullName evidence="3">Uncharacterized protein</fullName>
    </submittedName>
</protein>
<name>A0A448ZF01_9STRA</name>
<evidence type="ECO:0000256" key="2">
    <source>
        <dbReference type="SAM" id="SignalP"/>
    </source>
</evidence>
<gene>
    <name evidence="3" type="ORF">PSNMU_V1.4_AUG-EV-PASAV3_0074920</name>
</gene>
<dbReference type="Proteomes" id="UP000291116">
    <property type="component" value="Unassembled WGS sequence"/>
</dbReference>
<keyword evidence="4" id="KW-1185">Reference proteome</keyword>
<sequence length="539" mass="57870">MWAWTNVLAASAASRLSSPAIVAAATTVASFLALAPGVEPPPLHPIASRQAACAGSEVPPPTVPTSMLGIVQHIQRSPFSFSSIRVMQLEDSTFCAGSCPVAKKTAVTMFEAWALNPPIAPAMADPIRFLLRLVCTNAATVVLRVGNQLARRKIALQCFDDGKGSLRDHVHSHGISRKANQSQVHILPCDGRVALLELAKACRGLKGLLQNGKVLGLLAPDFQVRGFHRRAHAEAGGTGDPVAHDSRLGTASLRNGLGPTIGRGHQASLRGGHRDVYRFAVEGQRADQAHRERNVADDNLAVRSVHARVVQGVFRGELLEDVAVGLVASEDGSELSVAGNSSNGHCTEGIQEFFQHVVLDLVAQHQVGNFFVRELLQVVRGRGLRFEGRWVAADGGARSGGVDGLLGGAGRRLGLGFAGNETKCGMRETEPQTNSVNKIKNEQVLMGCLAVVVAMILGCPHSSTSENSPLLSHRIALHRTYLGMTSSASLGMSSWMNDTPKNPKKYIKKMDHPTKNWTNTPCDSWWRYCVAFEQNKNTL</sequence>
<reference evidence="3 4" key="1">
    <citation type="submission" date="2019-01" db="EMBL/GenBank/DDBJ databases">
        <authorList>
            <person name="Ferrante I. M."/>
        </authorList>
    </citation>
    <scope>NUCLEOTIDE SEQUENCE [LARGE SCALE GENOMIC DNA]</scope>
    <source>
        <strain evidence="3 4">B856</strain>
    </source>
</reference>
<accession>A0A448ZF01</accession>
<feature type="region of interest" description="Disordered" evidence="1">
    <location>
        <begin position="233"/>
        <end position="268"/>
    </location>
</feature>
<dbReference type="EMBL" id="CAACVS010000291">
    <property type="protein sequence ID" value="VEU40590.1"/>
    <property type="molecule type" value="Genomic_DNA"/>
</dbReference>